<sequence>MFPDHPSIIAAPSALEADRIERIKLVDGCATAPADSAGQVERAC</sequence>
<keyword evidence="2" id="KW-1185">Reference proteome</keyword>
<organism evidence="1 2">
    <name type="scientific">Massilia jejuensis</name>
    <dbReference type="NCBI Taxonomy" id="648894"/>
    <lineage>
        <taxon>Bacteria</taxon>
        <taxon>Pseudomonadati</taxon>
        <taxon>Pseudomonadota</taxon>
        <taxon>Betaproteobacteria</taxon>
        <taxon>Burkholderiales</taxon>
        <taxon>Oxalobacteraceae</taxon>
        <taxon>Telluria group</taxon>
        <taxon>Massilia</taxon>
    </lineage>
</organism>
<dbReference type="EMBL" id="JBHSMS010000028">
    <property type="protein sequence ID" value="MFC5511251.1"/>
    <property type="molecule type" value="Genomic_DNA"/>
</dbReference>
<dbReference type="RefSeq" id="WP_379719632.1">
    <property type="nucleotide sequence ID" value="NZ_JBHSMS010000028.1"/>
</dbReference>
<evidence type="ECO:0000313" key="2">
    <source>
        <dbReference type="Proteomes" id="UP001596031"/>
    </source>
</evidence>
<accession>A0ABW0PF13</accession>
<proteinExistence type="predicted"/>
<protein>
    <submittedName>
        <fullName evidence="1">Uncharacterized protein</fullName>
    </submittedName>
</protein>
<name>A0ABW0PF13_9BURK</name>
<dbReference type="Proteomes" id="UP001596031">
    <property type="component" value="Unassembled WGS sequence"/>
</dbReference>
<comment type="caution">
    <text evidence="1">The sequence shown here is derived from an EMBL/GenBank/DDBJ whole genome shotgun (WGS) entry which is preliminary data.</text>
</comment>
<reference evidence="2" key="1">
    <citation type="journal article" date="2019" name="Int. J. Syst. Evol. Microbiol.">
        <title>The Global Catalogue of Microorganisms (GCM) 10K type strain sequencing project: providing services to taxonomists for standard genome sequencing and annotation.</title>
        <authorList>
            <consortium name="The Broad Institute Genomics Platform"/>
            <consortium name="The Broad Institute Genome Sequencing Center for Infectious Disease"/>
            <person name="Wu L."/>
            <person name="Ma J."/>
        </authorList>
    </citation>
    <scope>NUCLEOTIDE SEQUENCE [LARGE SCALE GENOMIC DNA]</scope>
    <source>
        <strain evidence="2">CCUG 38813</strain>
    </source>
</reference>
<evidence type="ECO:0000313" key="1">
    <source>
        <dbReference type="EMBL" id="MFC5511251.1"/>
    </source>
</evidence>
<gene>
    <name evidence="1" type="ORF">ACFPOU_08940</name>
</gene>